<protein>
    <recommendedName>
        <fullName evidence="10">LON peptidase N-terminal domain and RING finger protein 1</fullName>
    </recommendedName>
</protein>
<feature type="region of interest" description="Disordered" evidence="5">
    <location>
        <begin position="355"/>
        <end position="390"/>
    </location>
</feature>
<dbReference type="SMART" id="SM00184">
    <property type="entry name" value="RING"/>
    <property type="match status" value="2"/>
</dbReference>
<feature type="domain" description="RING-type" evidence="6">
    <location>
        <begin position="113"/>
        <end position="154"/>
    </location>
</feature>
<dbReference type="PROSITE" id="PS50089">
    <property type="entry name" value="ZF_RING_2"/>
    <property type="match status" value="2"/>
</dbReference>
<keyword evidence="1" id="KW-0479">Metal-binding</keyword>
<dbReference type="InterPro" id="IPR017907">
    <property type="entry name" value="Znf_RING_CS"/>
</dbReference>
<dbReference type="Proteomes" id="UP001159405">
    <property type="component" value="Unassembled WGS sequence"/>
</dbReference>
<dbReference type="SUPFAM" id="SSF48452">
    <property type="entry name" value="TPR-like"/>
    <property type="match status" value="1"/>
</dbReference>
<evidence type="ECO:0000313" key="8">
    <source>
        <dbReference type="EMBL" id="CAH3103987.1"/>
    </source>
</evidence>
<evidence type="ECO:0000313" key="9">
    <source>
        <dbReference type="Proteomes" id="UP001159405"/>
    </source>
</evidence>
<dbReference type="Pfam" id="PF13445">
    <property type="entry name" value="zf-RING_UBOX"/>
    <property type="match status" value="1"/>
</dbReference>
<reference evidence="8 9" key="1">
    <citation type="submission" date="2022-05" db="EMBL/GenBank/DDBJ databases">
        <authorList>
            <consortium name="Genoscope - CEA"/>
            <person name="William W."/>
        </authorList>
    </citation>
    <scope>NUCLEOTIDE SEQUENCE [LARGE SCALE GENOMIC DNA]</scope>
</reference>
<name>A0ABN8NCF6_9CNID</name>
<evidence type="ECO:0000259" key="6">
    <source>
        <dbReference type="PROSITE" id="PS50089"/>
    </source>
</evidence>
<proteinExistence type="predicted"/>
<dbReference type="Gene3D" id="3.30.40.10">
    <property type="entry name" value="Zinc/RING finger domain, C3HC4 (zinc finger)"/>
    <property type="match status" value="2"/>
</dbReference>
<dbReference type="Pfam" id="PF13923">
    <property type="entry name" value="zf-C3HC4_2"/>
    <property type="match status" value="1"/>
</dbReference>
<dbReference type="SMART" id="SM00464">
    <property type="entry name" value="LON"/>
    <property type="match status" value="1"/>
</dbReference>
<evidence type="ECO:0008006" key="10">
    <source>
        <dbReference type="Google" id="ProtNLM"/>
    </source>
</evidence>
<dbReference type="SUPFAM" id="SSF57850">
    <property type="entry name" value="RING/U-box"/>
    <property type="match status" value="2"/>
</dbReference>
<evidence type="ECO:0000256" key="3">
    <source>
        <dbReference type="ARBA" id="ARBA00022833"/>
    </source>
</evidence>
<feature type="domain" description="RING-type" evidence="6">
    <location>
        <begin position="442"/>
        <end position="480"/>
    </location>
</feature>
<organism evidence="8 9">
    <name type="scientific">Porites lobata</name>
    <dbReference type="NCBI Taxonomy" id="104759"/>
    <lineage>
        <taxon>Eukaryota</taxon>
        <taxon>Metazoa</taxon>
        <taxon>Cnidaria</taxon>
        <taxon>Anthozoa</taxon>
        <taxon>Hexacorallia</taxon>
        <taxon>Scleractinia</taxon>
        <taxon>Fungiina</taxon>
        <taxon>Poritidae</taxon>
        <taxon>Porites</taxon>
    </lineage>
</organism>
<evidence type="ECO:0000256" key="2">
    <source>
        <dbReference type="ARBA" id="ARBA00022771"/>
    </source>
</evidence>
<feature type="region of interest" description="Disordered" evidence="5">
    <location>
        <begin position="1"/>
        <end position="54"/>
    </location>
</feature>
<dbReference type="InterPro" id="IPR011990">
    <property type="entry name" value="TPR-like_helical_dom_sf"/>
</dbReference>
<dbReference type="InterPro" id="IPR001841">
    <property type="entry name" value="Znf_RING"/>
</dbReference>
<gene>
    <name evidence="8" type="ORF">PLOB_00011110</name>
</gene>
<comment type="caution">
    <text evidence="8">The sequence shown here is derived from an EMBL/GenBank/DDBJ whole genome shotgun (WGS) entry which is preliminary data.</text>
</comment>
<dbReference type="PANTHER" id="PTHR23327">
    <property type="entry name" value="RING FINGER PROTEIN 127"/>
    <property type="match status" value="1"/>
</dbReference>
<dbReference type="CDD" id="cd16514">
    <property type="entry name" value="RING-HC_LONFs_rpt2"/>
    <property type="match status" value="1"/>
</dbReference>
<dbReference type="Gene3D" id="2.30.130.40">
    <property type="entry name" value="LON domain-like"/>
    <property type="match status" value="1"/>
</dbReference>
<keyword evidence="2 4" id="KW-0863">Zinc-finger</keyword>
<feature type="compositionally biased region" description="Basic and acidic residues" evidence="5">
    <location>
        <begin position="36"/>
        <end position="47"/>
    </location>
</feature>
<dbReference type="EMBL" id="CALNXK010000016">
    <property type="protein sequence ID" value="CAH3103987.1"/>
    <property type="molecule type" value="Genomic_DNA"/>
</dbReference>
<evidence type="ECO:0000256" key="1">
    <source>
        <dbReference type="ARBA" id="ARBA00022723"/>
    </source>
</evidence>
<feature type="region of interest" description="Disordered" evidence="5">
    <location>
        <begin position="324"/>
        <end position="343"/>
    </location>
</feature>
<dbReference type="PROSITE" id="PS00518">
    <property type="entry name" value="ZF_RING_1"/>
    <property type="match status" value="2"/>
</dbReference>
<dbReference type="Pfam" id="PF02190">
    <property type="entry name" value="LON_substr_bdg"/>
    <property type="match status" value="1"/>
</dbReference>
<dbReference type="PANTHER" id="PTHR23327:SF42">
    <property type="entry name" value="LON PEPTIDASE N-TERMINAL DOMAIN AND RING FINGER PROTEIN C14F5.10C"/>
    <property type="match status" value="1"/>
</dbReference>
<dbReference type="InterPro" id="IPR046336">
    <property type="entry name" value="Lon_prtase_N_sf"/>
</dbReference>
<evidence type="ECO:0000259" key="7">
    <source>
        <dbReference type="PROSITE" id="PS51787"/>
    </source>
</evidence>
<evidence type="ECO:0000256" key="4">
    <source>
        <dbReference type="PROSITE-ProRule" id="PRU00175"/>
    </source>
</evidence>
<dbReference type="InterPro" id="IPR015947">
    <property type="entry name" value="PUA-like_sf"/>
</dbReference>
<accession>A0ABN8NCF6</accession>
<dbReference type="SUPFAM" id="SSF88697">
    <property type="entry name" value="PUA domain-like"/>
    <property type="match status" value="1"/>
</dbReference>
<dbReference type="InterPro" id="IPR013083">
    <property type="entry name" value="Znf_RING/FYVE/PHD"/>
</dbReference>
<evidence type="ECO:0000256" key="5">
    <source>
        <dbReference type="SAM" id="MobiDB-lite"/>
    </source>
</evidence>
<dbReference type="PROSITE" id="PS51787">
    <property type="entry name" value="LON_N"/>
    <property type="match status" value="1"/>
</dbReference>
<dbReference type="InterPro" id="IPR003111">
    <property type="entry name" value="Lon_prtase_N"/>
</dbReference>
<feature type="domain" description="Lon N-terminal" evidence="7">
    <location>
        <begin position="531"/>
        <end position="735"/>
    </location>
</feature>
<dbReference type="InterPro" id="IPR027370">
    <property type="entry name" value="Znf-RING_euk"/>
</dbReference>
<keyword evidence="9" id="KW-1185">Reference proteome</keyword>
<dbReference type="Gene3D" id="1.25.40.10">
    <property type="entry name" value="Tetratricopeptide repeat domain"/>
    <property type="match status" value="1"/>
</dbReference>
<sequence length="746" mass="84627">MTEPLEAYSELSSGSGEQRPKEEPQFSLTEENLNEGAEKISHGRQSRESQQPQCDSEIHEIFQGHSFDMASGSCIEMVKPTIACSIVDFQRRALLKEKANKMMRCKEKASLHCPLCSCFYVAPITLTCGHTLCKDCMLSDNVDQILANIDCTQCGSKSNIQQRSVNVLVTYLIQKWFPHEYESEVKKLEDIQRGRLQNGEQRKVVETLSGVLKNSPLNFKALKWRSQALYQMGMFGQALKDAELACMLRPFLPQAFYQRGLISVAMDNHEEAALNFGRCVALDSTTSEYYVQLLSSLTEVLRSERCVLGKEGIAEHYATELTSERSKNTENKVCNESESDNIEKNSRVLKSTNSIISSNPSSVRPDSYQGKQADLKRPSEKCTLSSTPENTFPSKRVKLSNQNAGGTFIMRKEGDLKQEAITTTCEDSIQESIRREKDDLTCEICYSVLFQPVTTTCGHTFCRDCLQRSLDFKPDCPYCRQPLDCVVARNYQVTKVIKEIAEKLFPDEYAARESWFAKEKASWKGCGVDDSVDVPIFVCMLAFPSLKYPLHIYEPRYRLMIRRCVELGSRMFGMCMSDPDCGFSEYGTMLYIENMEALPDGRCIIQTTARRRFRVISRDYRDGYNTAKVEWLDDEIPTSCAEEKELEALNNDCGKLLELWFNSLTQMQQNCITNAIGPMPRINSESPVSSSNGSSWEWWALAAIPLQDKAKLIILSMKSLEERLRSIRRFLELLITMSSGNDLGET</sequence>
<keyword evidence="3" id="KW-0862">Zinc</keyword>